<gene>
    <name evidence="3" type="ORF">A2115_01170</name>
</gene>
<reference evidence="3 4" key="1">
    <citation type="journal article" date="2016" name="Nat. Commun.">
        <title>Thousands of microbial genomes shed light on interconnected biogeochemical processes in an aquifer system.</title>
        <authorList>
            <person name="Anantharaman K."/>
            <person name="Brown C.T."/>
            <person name="Hug L.A."/>
            <person name="Sharon I."/>
            <person name="Castelle C.J."/>
            <person name="Probst A.J."/>
            <person name="Thomas B.C."/>
            <person name="Singh A."/>
            <person name="Wilkins M.J."/>
            <person name="Karaoz U."/>
            <person name="Brodie E.L."/>
            <person name="Williams K.H."/>
            <person name="Hubbard S.S."/>
            <person name="Banfield J.F."/>
        </authorList>
    </citation>
    <scope>NUCLEOTIDE SEQUENCE [LARGE SCALE GENOMIC DNA]</scope>
</reference>
<dbReference type="PROSITE" id="PS51781">
    <property type="entry name" value="SH3B"/>
    <property type="match status" value="1"/>
</dbReference>
<dbReference type="AlphaFoldDB" id="A0A1F7WJ73"/>
<evidence type="ECO:0000256" key="1">
    <source>
        <dbReference type="SAM" id="Phobius"/>
    </source>
</evidence>
<evidence type="ECO:0000259" key="2">
    <source>
        <dbReference type="PROSITE" id="PS51781"/>
    </source>
</evidence>
<protein>
    <recommendedName>
        <fullName evidence="2">SH3b domain-containing protein</fullName>
    </recommendedName>
</protein>
<keyword evidence="1" id="KW-1133">Transmembrane helix</keyword>
<dbReference type="InterPro" id="IPR003646">
    <property type="entry name" value="SH3-like_bac-type"/>
</dbReference>
<organism evidence="3 4">
    <name type="scientific">Candidatus Woesebacteria bacterium GWA1_41_8</name>
    <dbReference type="NCBI Taxonomy" id="1802471"/>
    <lineage>
        <taxon>Bacteria</taxon>
        <taxon>Candidatus Woeseibacteriota</taxon>
    </lineage>
</organism>
<evidence type="ECO:0000313" key="4">
    <source>
        <dbReference type="Proteomes" id="UP000176198"/>
    </source>
</evidence>
<dbReference type="Pfam" id="PF08239">
    <property type="entry name" value="SH3_3"/>
    <property type="match status" value="1"/>
</dbReference>
<evidence type="ECO:0000313" key="3">
    <source>
        <dbReference type="EMBL" id="OGM02607.1"/>
    </source>
</evidence>
<feature type="domain" description="SH3b" evidence="2">
    <location>
        <begin position="208"/>
        <end position="275"/>
    </location>
</feature>
<dbReference type="InterPro" id="IPR013229">
    <property type="entry name" value="PEGA"/>
</dbReference>
<name>A0A1F7WJ73_9BACT</name>
<dbReference type="Proteomes" id="UP000176198">
    <property type="component" value="Unassembled WGS sequence"/>
</dbReference>
<dbReference type="STRING" id="1802471.A2115_01170"/>
<feature type="transmembrane region" description="Helical" evidence="1">
    <location>
        <begin position="7"/>
        <end position="28"/>
    </location>
</feature>
<accession>A0A1F7WJ73</accession>
<dbReference type="EMBL" id="MGFJ01000019">
    <property type="protein sequence ID" value="OGM02607.1"/>
    <property type="molecule type" value="Genomic_DNA"/>
</dbReference>
<dbReference type="SMART" id="SM00287">
    <property type="entry name" value="SH3b"/>
    <property type="match status" value="1"/>
</dbReference>
<sequence length="286" mass="31290">MRKIKTIVLILVAGAIVGGLGYVLFNYIRPKAAGIYIDTTPASTVYINSEQVGRTPYKETRKPGEIAIKLIPDSFEKPLVPYETKITLISGIETVIRRVFGETSDASGGETISFERIGKNQIGLAIVTLPDSAQILIDNTDRAVAPYNTSNITSGDHTIVIDAQGYQERDIKVKAYSGYKLTLVVNLIPSGEQNEVSPTPTPEEAIQEMVEILSTPVGFLRVRGEPSTLGEEVGQVDPGKQYKLLDTDEDTGWYQIEYEEGKEGWISNQYSKTVKSDGNTSVTPTP</sequence>
<keyword evidence="1" id="KW-0812">Transmembrane</keyword>
<dbReference type="Pfam" id="PF08308">
    <property type="entry name" value="PEGA"/>
    <property type="match status" value="1"/>
</dbReference>
<proteinExistence type="predicted"/>
<dbReference type="Gene3D" id="2.30.30.40">
    <property type="entry name" value="SH3 Domains"/>
    <property type="match status" value="1"/>
</dbReference>
<keyword evidence="1" id="KW-0472">Membrane</keyword>
<comment type="caution">
    <text evidence="3">The sequence shown here is derived from an EMBL/GenBank/DDBJ whole genome shotgun (WGS) entry which is preliminary data.</text>
</comment>